<name>A0A5C7FGT4_9BACI</name>
<dbReference type="KEGG" id="ahal:FTX54_002965"/>
<feature type="site" description="Important for catalytic activity, responsible for pKa modulation of the active site Glu and correct orientation of both the proton donor and substrate" evidence="5">
    <location>
        <position position="128"/>
    </location>
</feature>
<dbReference type="PANTHER" id="PTHR42812">
    <property type="entry name" value="BETA-XYLOSIDASE"/>
    <property type="match status" value="1"/>
</dbReference>
<dbReference type="Pfam" id="PF17851">
    <property type="entry name" value="GH43_C2"/>
    <property type="match status" value="1"/>
</dbReference>
<keyword evidence="3 6" id="KW-0326">Glycosidase</keyword>
<evidence type="ECO:0000256" key="3">
    <source>
        <dbReference type="ARBA" id="ARBA00023295"/>
    </source>
</evidence>
<dbReference type="SUPFAM" id="SSF49899">
    <property type="entry name" value="Concanavalin A-like lectins/glucanases"/>
    <property type="match status" value="1"/>
</dbReference>
<evidence type="ECO:0000259" key="7">
    <source>
        <dbReference type="Pfam" id="PF17851"/>
    </source>
</evidence>
<dbReference type="AlphaFoldDB" id="A0A5C7FGT4"/>
<evidence type="ECO:0000256" key="6">
    <source>
        <dbReference type="RuleBase" id="RU361187"/>
    </source>
</evidence>
<dbReference type="InterPro" id="IPR051795">
    <property type="entry name" value="Glycosyl_Hydrlase_43"/>
</dbReference>
<dbReference type="InterPro" id="IPR006710">
    <property type="entry name" value="Glyco_hydro_43"/>
</dbReference>
<dbReference type="Proteomes" id="UP000321816">
    <property type="component" value="Chromosome"/>
</dbReference>
<dbReference type="PANTHER" id="PTHR42812:SF12">
    <property type="entry name" value="BETA-XYLOSIDASE-RELATED"/>
    <property type="match status" value="1"/>
</dbReference>
<accession>A0A5C7FGT4</accession>
<dbReference type="GO" id="GO:0005975">
    <property type="term" value="P:carbohydrate metabolic process"/>
    <property type="evidence" value="ECO:0007669"/>
    <property type="project" value="InterPro"/>
</dbReference>
<feature type="domain" description="Beta-xylosidase C-terminal Concanavalin A-like" evidence="7">
    <location>
        <begin position="323"/>
        <end position="523"/>
    </location>
</feature>
<dbReference type="RefSeq" id="WP_147804912.1">
    <property type="nucleotide sequence ID" value="NZ_CP144914.1"/>
</dbReference>
<evidence type="ECO:0000313" key="9">
    <source>
        <dbReference type="Proteomes" id="UP000321816"/>
    </source>
</evidence>
<evidence type="ECO:0000313" key="8">
    <source>
        <dbReference type="EMBL" id="WWD80542.1"/>
    </source>
</evidence>
<sequence length="529" mass="60457">MTLIQNPILPGFHADPSILRVGDDYYIATSTFEWFPGVRIHHSKDLRHWRFAGSPLTRRSQLDMKGNMNSGGVWAPCLSYDNGTFYLIYTDVKQWHGAYKDAHNYLVTAPSVEGPWSEPVYLNSSGFDPSLFHDDDGRKWFVNMIWDYRSGNHPFAGIILQELSLEEGKLTGPVKTIYTGTDIKLTEGPHLYKKDGWYYLLTAEGGTEYDHAATLARSQKLEGPYETDPNYPLVSSRANPELTIQKAGHGSLVETQNGEWYLVHLGGRPLKGKYCTLGRETSLQKVEWTEDGWLQLEDGGHFPHAATTAPALAEHTFDPEPAKDDFDDSSLRGCWNSLRIPVDPSWASLSERPGYLRLYGRESLSSVHQQSLIARRQTSFYCTFETKIDYDPEYYQHKAGLVVYYDTEDHVYLHVTHHELKGRVLQILRTVSGNYEEVLLPPLRISQTGSLYLRGEIHEDELQLYYRDEEMNDWSKIGPVLDTTHMSDDSAPDVRFTGTFIGMASQDYSGSRKPADFDYFLYEEEKKER</sequence>
<dbReference type="SUPFAM" id="SSF75005">
    <property type="entry name" value="Arabinanase/levansucrase/invertase"/>
    <property type="match status" value="1"/>
</dbReference>
<dbReference type="Pfam" id="PF04616">
    <property type="entry name" value="Glyco_hydro_43"/>
    <property type="match status" value="1"/>
</dbReference>
<keyword evidence="2 6" id="KW-0378">Hydrolase</keyword>
<dbReference type="GO" id="GO:0004553">
    <property type="term" value="F:hydrolase activity, hydrolyzing O-glycosyl compounds"/>
    <property type="evidence" value="ECO:0007669"/>
    <property type="project" value="InterPro"/>
</dbReference>
<dbReference type="InterPro" id="IPR023296">
    <property type="entry name" value="Glyco_hydro_beta-prop_sf"/>
</dbReference>
<dbReference type="InterPro" id="IPR041542">
    <property type="entry name" value="GH43_C2"/>
</dbReference>
<feature type="active site" description="Proton acceptor" evidence="4">
    <location>
        <position position="15"/>
    </location>
</feature>
<evidence type="ECO:0000256" key="5">
    <source>
        <dbReference type="PIRSR" id="PIRSR606710-2"/>
    </source>
</evidence>
<feature type="active site" description="Proton donor" evidence="4">
    <location>
        <position position="187"/>
    </location>
</feature>
<proteinExistence type="inferred from homology"/>
<dbReference type="Gene3D" id="2.60.120.200">
    <property type="match status" value="1"/>
</dbReference>
<dbReference type="InterPro" id="IPR013320">
    <property type="entry name" value="ConA-like_dom_sf"/>
</dbReference>
<protein>
    <submittedName>
        <fullName evidence="8">Glycoside hydrolase family 43 protein</fullName>
    </submittedName>
</protein>
<dbReference type="Gene3D" id="2.115.10.20">
    <property type="entry name" value="Glycosyl hydrolase domain, family 43"/>
    <property type="match status" value="1"/>
</dbReference>
<evidence type="ECO:0000256" key="2">
    <source>
        <dbReference type="ARBA" id="ARBA00022801"/>
    </source>
</evidence>
<dbReference type="EMBL" id="CP144914">
    <property type="protein sequence ID" value="WWD80542.1"/>
    <property type="molecule type" value="Genomic_DNA"/>
</dbReference>
<gene>
    <name evidence="8" type="ORF">FTX54_002965</name>
</gene>
<comment type="similarity">
    <text evidence="1 6">Belongs to the glycosyl hydrolase 43 family.</text>
</comment>
<reference evidence="8 9" key="1">
    <citation type="submission" date="2024-01" db="EMBL/GenBank/DDBJ databases">
        <title>Complete Genome Sequence of Alkalicoccus halolimnae BZ-SZ-XJ29T, a Moderately Halophilic Bacterium Isolated from a Salt Lake.</title>
        <authorList>
            <person name="Zhao B."/>
        </authorList>
    </citation>
    <scope>NUCLEOTIDE SEQUENCE [LARGE SCALE GENOMIC DNA]</scope>
    <source>
        <strain evidence="8 9">BZ-SZ-XJ29</strain>
    </source>
</reference>
<dbReference type="CDD" id="cd09000">
    <property type="entry name" value="GH43_SXA-like"/>
    <property type="match status" value="1"/>
</dbReference>
<evidence type="ECO:0000256" key="1">
    <source>
        <dbReference type="ARBA" id="ARBA00009865"/>
    </source>
</evidence>
<organism evidence="8 9">
    <name type="scientific">Alkalicoccus halolimnae</name>
    <dbReference type="NCBI Taxonomy" id="1667239"/>
    <lineage>
        <taxon>Bacteria</taxon>
        <taxon>Bacillati</taxon>
        <taxon>Bacillota</taxon>
        <taxon>Bacilli</taxon>
        <taxon>Bacillales</taxon>
        <taxon>Bacillaceae</taxon>
        <taxon>Alkalicoccus</taxon>
    </lineage>
</organism>
<evidence type="ECO:0000256" key="4">
    <source>
        <dbReference type="PIRSR" id="PIRSR606710-1"/>
    </source>
</evidence>
<keyword evidence="9" id="KW-1185">Reference proteome</keyword>
<dbReference type="OrthoDB" id="9801455at2"/>